<evidence type="ECO:0000313" key="2">
    <source>
        <dbReference type="EMBL" id="CAJ1380978.1"/>
    </source>
</evidence>
<dbReference type="SMART" id="SM01034">
    <property type="entry name" value="BLUF"/>
    <property type="match status" value="1"/>
</dbReference>
<dbReference type="GO" id="GO:0071949">
    <property type="term" value="F:FAD binding"/>
    <property type="evidence" value="ECO:0007669"/>
    <property type="project" value="InterPro"/>
</dbReference>
<dbReference type="GO" id="GO:0009882">
    <property type="term" value="F:blue light photoreceptor activity"/>
    <property type="evidence" value="ECO:0007669"/>
    <property type="project" value="InterPro"/>
</dbReference>
<proteinExistence type="predicted"/>
<dbReference type="Proteomes" id="UP001178507">
    <property type="component" value="Unassembled WGS sequence"/>
</dbReference>
<dbReference type="Gene3D" id="3.30.70.100">
    <property type="match status" value="1"/>
</dbReference>
<dbReference type="EMBL" id="CAUJNA010000768">
    <property type="protein sequence ID" value="CAJ1380978.1"/>
    <property type="molecule type" value="Genomic_DNA"/>
</dbReference>
<dbReference type="InterPro" id="IPR007024">
    <property type="entry name" value="BLUF_domain"/>
</dbReference>
<dbReference type="Pfam" id="PF04940">
    <property type="entry name" value="BLUF"/>
    <property type="match status" value="1"/>
</dbReference>
<gene>
    <name evidence="2" type="ORF">EVOR1521_LOCUS8788</name>
</gene>
<sequence length="107" mass="12675">MYKSVINEAVVNPDTVTKEIVPHAVAHNNKNGITGWMLYNDRNMVVYQVLEGPPESVERLWSQIRRDRRHQVLEESVRRRCISQREFENWSMGIDEVEQTAWMAQNY</sequence>
<accession>A0AA36I6A7</accession>
<keyword evidence="3" id="KW-1185">Reference proteome</keyword>
<protein>
    <recommendedName>
        <fullName evidence="1">BLUF domain-containing protein</fullName>
    </recommendedName>
</protein>
<evidence type="ECO:0000259" key="1">
    <source>
        <dbReference type="PROSITE" id="PS50925"/>
    </source>
</evidence>
<dbReference type="PROSITE" id="PS50925">
    <property type="entry name" value="BLUF"/>
    <property type="match status" value="1"/>
</dbReference>
<dbReference type="InterPro" id="IPR036046">
    <property type="entry name" value="Acylphosphatase-like_dom_sf"/>
</dbReference>
<feature type="domain" description="BLUF" evidence="1">
    <location>
        <begin position="1"/>
        <end position="93"/>
    </location>
</feature>
<evidence type="ECO:0000313" key="3">
    <source>
        <dbReference type="Proteomes" id="UP001178507"/>
    </source>
</evidence>
<dbReference type="SUPFAM" id="SSF54975">
    <property type="entry name" value="Acylphosphatase/BLUF domain-like"/>
    <property type="match status" value="1"/>
</dbReference>
<name>A0AA36I6A7_9DINO</name>
<comment type="caution">
    <text evidence="2">The sequence shown here is derived from an EMBL/GenBank/DDBJ whole genome shotgun (WGS) entry which is preliminary data.</text>
</comment>
<organism evidence="2 3">
    <name type="scientific">Effrenium voratum</name>
    <dbReference type="NCBI Taxonomy" id="2562239"/>
    <lineage>
        <taxon>Eukaryota</taxon>
        <taxon>Sar</taxon>
        <taxon>Alveolata</taxon>
        <taxon>Dinophyceae</taxon>
        <taxon>Suessiales</taxon>
        <taxon>Symbiodiniaceae</taxon>
        <taxon>Effrenium</taxon>
    </lineage>
</organism>
<dbReference type="AlphaFoldDB" id="A0AA36I6A7"/>
<reference evidence="2" key="1">
    <citation type="submission" date="2023-08" db="EMBL/GenBank/DDBJ databases">
        <authorList>
            <person name="Chen Y."/>
            <person name="Shah S."/>
            <person name="Dougan E. K."/>
            <person name="Thang M."/>
            <person name="Chan C."/>
        </authorList>
    </citation>
    <scope>NUCLEOTIDE SEQUENCE</scope>
</reference>